<dbReference type="GO" id="GO:0003677">
    <property type="term" value="F:DNA binding"/>
    <property type="evidence" value="ECO:0007669"/>
    <property type="project" value="UniProtKB-KW"/>
</dbReference>
<dbReference type="AlphaFoldDB" id="A0A1B4LL47"/>
<evidence type="ECO:0000313" key="6">
    <source>
        <dbReference type="EMBL" id="AOJ77914.1"/>
    </source>
</evidence>
<dbReference type="Gene3D" id="3.40.190.10">
    <property type="entry name" value="Periplasmic binding protein-like II"/>
    <property type="match status" value="2"/>
</dbReference>
<evidence type="ECO:0000256" key="2">
    <source>
        <dbReference type="ARBA" id="ARBA00023015"/>
    </source>
</evidence>
<keyword evidence="2" id="KW-0805">Transcription regulation</keyword>
<evidence type="ECO:0000256" key="3">
    <source>
        <dbReference type="ARBA" id="ARBA00023125"/>
    </source>
</evidence>
<accession>A0A1B4LL47</accession>
<dbReference type="GO" id="GO:0032993">
    <property type="term" value="C:protein-DNA complex"/>
    <property type="evidence" value="ECO:0007669"/>
    <property type="project" value="TreeGrafter"/>
</dbReference>
<dbReference type="PANTHER" id="PTHR30346:SF0">
    <property type="entry name" value="HCA OPERON TRANSCRIPTIONAL ACTIVATOR HCAR"/>
    <property type="match status" value="1"/>
</dbReference>
<evidence type="ECO:0000256" key="1">
    <source>
        <dbReference type="ARBA" id="ARBA00009437"/>
    </source>
</evidence>
<protein>
    <submittedName>
        <fullName evidence="6">LysR family transcriptional regulator</fullName>
    </submittedName>
</protein>
<dbReference type="Pfam" id="PF03466">
    <property type="entry name" value="LysR_substrate"/>
    <property type="match status" value="1"/>
</dbReference>
<dbReference type="Pfam" id="PF00126">
    <property type="entry name" value="HTH_1"/>
    <property type="match status" value="1"/>
</dbReference>
<gene>
    <name evidence="6" type="ORF">WJ35_22970</name>
</gene>
<proteinExistence type="inferred from homology"/>
<dbReference type="RefSeq" id="WP_011881879.1">
    <property type="nucleotide sequence ID" value="NZ_CP013422.1"/>
</dbReference>
<dbReference type="SUPFAM" id="SSF53850">
    <property type="entry name" value="Periplasmic binding protein-like II"/>
    <property type="match status" value="1"/>
</dbReference>
<dbReference type="GeneID" id="45679412"/>
<dbReference type="PRINTS" id="PR00039">
    <property type="entry name" value="HTHLYSR"/>
</dbReference>
<name>A0A1B4LL47_9BURK</name>
<dbReference type="PROSITE" id="PS50931">
    <property type="entry name" value="HTH_LYSR"/>
    <property type="match status" value="1"/>
</dbReference>
<dbReference type="InterPro" id="IPR036390">
    <property type="entry name" value="WH_DNA-bd_sf"/>
</dbReference>
<dbReference type="Gene3D" id="1.10.10.10">
    <property type="entry name" value="Winged helix-like DNA-binding domain superfamily/Winged helix DNA-binding domain"/>
    <property type="match status" value="1"/>
</dbReference>
<keyword evidence="4" id="KW-0804">Transcription</keyword>
<keyword evidence="3" id="KW-0238">DNA-binding</keyword>
<dbReference type="InterPro" id="IPR005119">
    <property type="entry name" value="LysR_subst-bd"/>
</dbReference>
<dbReference type="InterPro" id="IPR000847">
    <property type="entry name" value="LysR_HTH_N"/>
</dbReference>
<evidence type="ECO:0000256" key="4">
    <source>
        <dbReference type="ARBA" id="ARBA00023163"/>
    </source>
</evidence>
<dbReference type="FunFam" id="1.10.10.10:FF:000001">
    <property type="entry name" value="LysR family transcriptional regulator"/>
    <property type="match status" value="1"/>
</dbReference>
<evidence type="ECO:0000313" key="7">
    <source>
        <dbReference type="Proteomes" id="UP000243680"/>
    </source>
</evidence>
<dbReference type="Proteomes" id="UP000243680">
    <property type="component" value="Chromosome 2"/>
</dbReference>
<sequence>MEIRHFRYFLAIAEAGSFAEGAKRLCIAQPSLTRQIRALEDQLGCPLFVRSWQGVQLTDSGEILLREARLAVAQFDLALKRTREGKQHPRKLALGMIPGTEDELMGRISAALGPELQDIAIDVHSKLHLDLIRALENGRIDAAFVRQGDIGPEWTSRTVQAEDLIAILPRGHALLNKRRLSPADLSKERIIAVAAAAAPALRATIDAFLHQDGTAPAKPPLEADGMLSIFSLVAATGLCSLVPSHFARMLPKGMATRRLTAFDSSRLNLVLAYAGNRASPIVSRLAAQMGATVN</sequence>
<organism evidence="6 7">
    <name type="scientific">Burkholderia ubonensis</name>
    <dbReference type="NCBI Taxonomy" id="101571"/>
    <lineage>
        <taxon>Bacteria</taxon>
        <taxon>Pseudomonadati</taxon>
        <taxon>Pseudomonadota</taxon>
        <taxon>Betaproteobacteria</taxon>
        <taxon>Burkholderiales</taxon>
        <taxon>Burkholderiaceae</taxon>
        <taxon>Burkholderia</taxon>
        <taxon>Burkholderia cepacia complex</taxon>
    </lineage>
</organism>
<dbReference type="GO" id="GO:0003700">
    <property type="term" value="F:DNA-binding transcription factor activity"/>
    <property type="evidence" value="ECO:0007669"/>
    <property type="project" value="InterPro"/>
</dbReference>
<dbReference type="CDD" id="cd08414">
    <property type="entry name" value="PBP2_LTTR_aromatics_like"/>
    <property type="match status" value="1"/>
</dbReference>
<comment type="similarity">
    <text evidence="1">Belongs to the LysR transcriptional regulatory family.</text>
</comment>
<reference evidence="6 7" key="1">
    <citation type="submission" date="2015-12" db="EMBL/GenBank/DDBJ databases">
        <title>Diversity of Burkholderia near neighbor genomes.</title>
        <authorList>
            <person name="Sahl J."/>
            <person name="Wagner D."/>
            <person name="Keim P."/>
        </authorList>
    </citation>
    <scope>NUCLEOTIDE SEQUENCE [LARGE SCALE GENOMIC DNA]</scope>
    <source>
        <strain evidence="6 7">MSMB0783</strain>
    </source>
</reference>
<dbReference type="PANTHER" id="PTHR30346">
    <property type="entry name" value="TRANSCRIPTIONAL DUAL REGULATOR HCAR-RELATED"/>
    <property type="match status" value="1"/>
</dbReference>
<dbReference type="SUPFAM" id="SSF46785">
    <property type="entry name" value="Winged helix' DNA-binding domain"/>
    <property type="match status" value="1"/>
</dbReference>
<dbReference type="EMBL" id="CP013422">
    <property type="protein sequence ID" value="AOJ77914.1"/>
    <property type="molecule type" value="Genomic_DNA"/>
</dbReference>
<dbReference type="InterPro" id="IPR036388">
    <property type="entry name" value="WH-like_DNA-bd_sf"/>
</dbReference>
<evidence type="ECO:0000259" key="5">
    <source>
        <dbReference type="PROSITE" id="PS50931"/>
    </source>
</evidence>
<feature type="domain" description="HTH lysR-type" evidence="5">
    <location>
        <begin position="1"/>
        <end position="58"/>
    </location>
</feature>